<evidence type="ECO:0000259" key="7">
    <source>
        <dbReference type="Pfam" id="PF10035"/>
    </source>
</evidence>
<comment type="subcellular location">
    <subcellularLocation>
        <location evidence="1">Cell membrane</location>
        <topology evidence="1">Multi-pass membrane protein</topology>
    </subcellularLocation>
</comment>
<dbReference type="Proteomes" id="UP000199439">
    <property type="component" value="Unassembled WGS sequence"/>
</dbReference>
<dbReference type="InterPro" id="IPR003740">
    <property type="entry name" value="YitT"/>
</dbReference>
<dbReference type="CDD" id="cd16380">
    <property type="entry name" value="YitT_C"/>
    <property type="match status" value="1"/>
</dbReference>
<reference evidence="9" key="1">
    <citation type="submission" date="2016-10" db="EMBL/GenBank/DDBJ databases">
        <authorList>
            <person name="Varghese N."/>
            <person name="Submissions S."/>
        </authorList>
    </citation>
    <scope>NUCLEOTIDE SEQUENCE [LARGE SCALE GENOMIC DNA]</scope>
    <source>
        <strain evidence="9">DSM 25730</strain>
    </source>
</reference>
<protein>
    <submittedName>
        <fullName evidence="8">Uncharacterized membrane-anchored protein YitT, contains DUF161 and DUF2179 domains</fullName>
    </submittedName>
</protein>
<dbReference type="Pfam" id="PF02588">
    <property type="entry name" value="YitT_membrane"/>
    <property type="match status" value="1"/>
</dbReference>
<organism evidence="8 9">
    <name type="scientific">Algibacter pectinivorans</name>
    <dbReference type="NCBI Taxonomy" id="870482"/>
    <lineage>
        <taxon>Bacteria</taxon>
        <taxon>Pseudomonadati</taxon>
        <taxon>Bacteroidota</taxon>
        <taxon>Flavobacteriia</taxon>
        <taxon>Flavobacteriales</taxon>
        <taxon>Flavobacteriaceae</taxon>
        <taxon>Algibacter</taxon>
    </lineage>
</organism>
<accession>A0A1I1M7U3</accession>
<keyword evidence="9" id="KW-1185">Reference proteome</keyword>
<feature type="transmembrane region" description="Helical" evidence="6">
    <location>
        <begin position="88"/>
        <end position="108"/>
    </location>
</feature>
<dbReference type="STRING" id="870482.SAMN04487987_10189"/>
<feature type="domain" description="DUF2179" evidence="7">
    <location>
        <begin position="256"/>
        <end position="314"/>
    </location>
</feature>
<evidence type="ECO:0000313" key="8">
    <source>
        <dbReference type="EMBL" id="SFC81479.1"/>
    </source>
</evidence>
<evidence type="ECO:0000256" key="6">
    <source>
        <dbReference type="SAM" id="Phobius"/>
    </source>
</evidence>
<evidence type="ECO:0000256" key="2">
    <source>
        <dbReference type="ARBA" id="ARBA00022475"/>
    </source>
</evidence>
<feature type="transmembrane region" description="Helical" evidence="6">
    <location>
        <begin position="49"/>
        <end position="68"/>
    </location>
</feature>
<proteinExistence type="predicted"/>
<sequence>MNPLISKILVDVARKRLEKKHVGATVTKKQIDPLVKSFEVEISHAVKEFVFIIIGVFSAGFGLKGFLLPNNFIDGGATGISLLLRNVTSIQLGILLIIVNSPFIFLASKTIGNKFALKSIVAIALLAIVVHFVNYPTITEDKLLIAVFGGFFLGLGIGLSMRGGSVIDGTEVLAIYLGRKLSLTIGDVLLLINIVIFSVGAYVLSMEIALYAILTYLSAAKTVDFVVDGVEEYVGVTIISEQHEKLRIMLTQNLRRACTIYAGKGGYGTKGESYDKDIIYTIVTRLELAKLQTEIDKIDENAFVIMGVVKDLKGGMIKKKPLQDQH</sequence>
<keyword evidence="4 6" id="KW-1133">Transmembrane helix</keyword>
<feature type="transmembrane region" description="Helical" evidence="6">
    <location>
        <begin position="181"/>
        <end position="204"/>
    </location>
</feature>
<evidence type="ECO:0000256" key="1">
    <source>
        <dbReference type="ARBA" id="ARBA00004651"/>
    </source>
</evidence>
<dbReference type="PIRSF" id="PIRSF006483">
    <property type="entry name" value="Membrane_protein_YitT"/>
    <property type="match status" value="1"/>
</dbReference>
<evidence type="ECO:0000313" key="9">
    <source>
        <dbReference type="Proteomes" id="UP000199439"/>
    </source>
</evidence>
<dbReference type="InterPro" id="IPR015867">
    <property type="entry name" value="N-reg_PII/ATP_PRibTrfase_C"/>
</dbReference>
<keyword evidence="3 6" id="KW-0812">Transmembrane</keyword>
<gene>
    <name evidence="8" type="ORF">SAMN04487987_10189</name>
</gene>
<keyword evidence="5 6" id="KW-0472">Membrane</keyword>
<dbReference type="Gene3D" id="3.30.70.120">
    <property type="match status" value="1"/>
</dbReference>
<dbReference type="Pfam" id="PF10035">
    <property type="entry name" value="DUF2179"/>
    <property type="match status" value="1"/>
</dbReference>
<keyword evidence="2" id="KW-1003">Cell membrane</keyword>
<feature type="transmembrane region" description="Helical" evidence="6">
    <location>
        <begin position="143"/>
        <end position="161"/>
    </location>
</feature>
<evidence type="ECO:0000256" key="5">
    <source>
        <dbReference type="ARBA" id="ARBA00023136"/>
    </source>
</evidence>
<dbReference type="OrthoDB" id="265478at2"/>
<dbReference type="AlphaFoldDB" id="A0A1I1M7U3"/>
<evidence type="ECO:0000256" key="4">
    <source>
        <dbReference type="ARBA" id="ARBA00022989"/>
    </source>
</evidence>
<dbReference type="EMBL" id="FOMI01000001">
    <property type="protein sequence ID" value="SFC81479.1"/>
    <property type="molecule type" value="Genomic_DNA"/>
</dbReference>
<dbReference type="RefSeq" id="WP_092847673.1">
    <property type="nucleotide sequence ID" value="NZ_FOMI01000001.1"/>
</dbReference>
<dbReference type="InterPro" id="IPR019264">
    <property type="entry name" value="DUF2179"/>
</dbReference>
<dbReference type="GO" id="GO:0005886">
    <property type="term" value="C:plasma membrane"/>
    <property type="evidence" value="ECO:0007669"/>
    <property type="project" value="UniProtKB-SubCell"/>
</dbReference>
<feature type="transmembrane region" description="Helical" evidence="6">
    <location>
        <begin position="115"/>
        <end position="137"/>
    </location>
</feature>
<dbReference type="InterPro" id="IPR051461">
    <property type="entry name" value="UPF0750_membrane"/>
</dbReference>
<evidence type="ECO:0000256" key="3">
    <source>
        <dbReference type="ARBA" id="ARBA00022692"/>
    </source>
</evidence>
<dbReference type="PANTHER" id="PTHR33545">
    <property type="entry name" value="UPF0750 MEMBRANE PROTEIN YITT-RELATED"/>
    <property type="match status" value="1"/>
</dbReference>
<dbReference type="PANTHER" id="PTHR33545:SF3">
    <property type="entry name" value="UPF0750 MEMBRANE PROTEIN YQFU"/>
    <property type="match status" value="1"/>
</dbReference>
<name>A0A1I1M7U3_9FLAO</name>